<dbReference type="GO" id="GO:0035438">
    <property type="term" value="F:cyclic-di-GMP binding"/>
    <property type="evidence" value="ECO:0007669"/>
    <property type="project" value="InterPro"/>
</dbReference>
<feature type="region of interest" description="Disordered" evidence="1">
    <location>
        <begin position="1"/>
        <end position="21"/>
    </location>
</feature>
<dbReference type="Gene3D" id="2.40.10.220">
    <property type="entry name" value="predicted glycosyltransferase like domains"/>
    <property type="match status" value="1"/>
</dbReference>
<organism evidence="3 4">
    <name type="scientific">Lujinxingia litoralis</name>
    <dbReference type="NCBI Taxonomy" id="2211119"/>
    <lineage>
        <taxon>Bacteria</taxon>
        <taxon>Deltaproteobacteria</taxon>
        <taxon>Bradymonadales</taxon>
        <taxon>Lujinxingiaceae</taxon>
        <taxon>Lujinxingia</taxon>
    </lineage>
</organism>
<comment type="caution">
    <text evidence="3">The sequence shown here is derived from an EMBL/GenBank/DDBJ whole genome shotgun (WGS) entry which is preliminary data.</text>
</comment>
<evidence type="ECO:0000313" key="4">
    <source>
        <dbReference type="Proteomes" id="UP000249169"/>
    </source>
</evidence>
<protein>
    <recommendedName>
        <fullName evidence="2">PilZ domain-containing protein</fullName>
    </recommendedName>
</protein>
<proteinExistence type="predicted"/>
<evidence type="ECO:0000259" key="2">
    <source>
        <dbReference type="Pfam" id="PF07238"/>
    </source>
</evidence>
<name>A0A328C7R8_9DELT</name>
<dbReference type="EMBL" id="QHKO01000005">
    <property type="protein sequence ID" value="RAL21678.1"/>
    <property type="molecule type" value="Genomic_DNA"/>
</dbReference>
<reference evidence="3 4" key="1">
    <citation type="submission" date="2018-05" db="EMBL/GenBank/DDBJ databases">
        <title>Lujinxingia marina gen. nov. sp. nov., a new facultative anaerobic member of the class Deltaproteobacteria, and proposal of Lujinxingaceae fam. nov.</title>
        <authorList>
            <person name="Li C.-M."/>
        </authorList>
    </citation>
    <scope>NUCLEOTIDE SEQUENCE [LARGE SCALE GENOMIC DNA]</scope>
    <source>
        <strain evidence="3 4">B210</strain>
    </source>
</reference>
<dbReference type="AlphaFoldDB" id="A0A328C7R8"/>
<feature type="domain" description="PilZ" evidence="2">
    <location>
        <begin position="18"/>
        <end position="115"/>
    </location>
</feature>
<dbReference type="InterPro" id="IPR009875">
    <property type="entry name" value="PilZ_domain"/>
</dbReference>
<gene>
    <name evidence="3" type="ORF">DL240_12545</name>
</gene>
<dbReference type="SUPFAM" id="SSF141371">
    <property type="entry name" value="PilZ domain-like"/>
    <property type="match status" value="1"/>
</dbReference>
<keyword evidence="4" id="KW-1185">Reference proteome</keyword>
<dbReference type="Pfam" id="PF07238">
    <property type="entry name" value="PilZ"/>
    <property type="match status" value="1"/>
</dbReference>
<accession>A0A328C7R8</accession>
<dbReference type="Proteomes" id="UP000249169">
    <property type="component" value="Unassembled WGS sequence"/>
</dbReference>
<evidence type="ECO:0000313" key="3">
    <source>
        <dbReference type="EMBL" id="RAL21678.1"/>
    </source>
</evidence>
<evidence type="ECO:0000256" key="1">
    <source>
        <dbReference type="SAM" id="MobiDB-lite"/>
    </source>
</evidence>
<sequence length="130" mass="14557">MNPKGAEAPSDREVSMQEQRQQPRVGCDMILNKIEAGHTNICRAVDLSLGGIRLERLAEAYRSEGESVQLQFALPGEEEPIWVTGHKVYDNEGRVGVRFTNISHGHFVKLRAWLRERAISEGLPEFSVSA</sequence>